<accession>A0ACC1U772</accession>
<name>A0ACC1U772_9AGAR</name>
<keyword evidence="2" id="KW-1185">Reference proteome</keyword>
<evidence type="ECO:0000313" key="2">
    <source>
        <dbReference type="Proteomes" id="UP001163835"/>
    </source>
</evidence>
<gene>
    <name evidence="1" type="ORF">F5876DRAFT_63781</name>
</gene>
<proteinExistence type="predicted"/>
<protein>
    <submittedName>
        <fullName evidence="1">Uncharacterized protein</fullName>
    </submittedName>
</protein>
<reference evidence="1" key="1">
    <citation type="submission" date="2022-09" db="EMBL/GenBank/DDBJ databases">
        <title>A Global Phylogenomic Analysis of the Shiitake Genus Lentinula.</title>
        <authorList>
            <consortium name="DOE Joint Genome Institute"/>
            <person name="Sierra-Patev S."/>
            <person name="Min B."/>
            <person name="Naranjo-Ortiz M."/>
            <person name="Looney B."/>
            <person name="Konkel Z."/>
            <person name="Slot J.C."/>
            <person name="Sakamoto Y."/>
            <person name="Steenwyk J.L."/>
            <person name="Rokas A."/>
            <person name="Carro J."/>
            <person name="Camarero S."/>
            <person name="Ferreira P."/>
            <person name="Molpeceres G."/>
            <person name="Ruiz-Duenas F.J."/>
            <person name="Serrano A."/>
            <person name="Henrissat B."/>
            <person name="Drula E."/>
            <person name="Hughes K.W."/>
            <person name="Mata J.L."/>
            <person name="Ishikawa N.K."/>
            <person name="Vargas-Isla R."/>
            <person name="Ushijima S."/>
            <person name="Smith C.A."/>
            <person name="Ahrendt S."/>
            <person name="Andreopoulos W."/>
            <person name="He G."/>
            <person name="Labutti K."/>
            <person name="Lipzen A."/>
            <person name="Ng V."/>
            <person name="Riley R."/>
            <person name="Sandor L."/>
            <person name="Barry K."/>
            <person name="Martinez A.T."/>
            <person name="Xiao Y."/>
            <person name="Gibbons J.G."/>
            <person name="Terashima K."/>
            <person name="Grigoriev I.V."/>
            <person name="Hibbett D.S."/>
        </authorList>
    </citation>
    <scope>NUCLEOTIDE SEQUENCE</scope>
    <source>
        <strain evidence="1">TMI1499</strain>
    </source>
</reference>
<dbReference type="Proteomes" id="UP001163835">
    <property type="component" value="Unassembled WGS sequence"/>
</dbReference>
<dbReference type="EMBL" id="MU795016">
    <property type="protein sequence ID" value="KAJ3812668.1"/>
    <property type="molecule type" value="Genomic_DNA"/>
</dbReference>
<sequence length="281" mass="31907">MTASIVFSDMDFELTIEDSDGQTIHKHRYQSVSDTVAWVWRELWISAFLLNLHSRRASLMTSKLSIPKTLCWDLFEQFFSEEGDEDDDKYQDVHWTPAMRAAASRILDDRHAARHVECNTNLSRATYNTLLQEYPSLKPMLLGTLRKHIFDAQTFNLSSTVYRSAAEMFAKDFPDDPPQTSRCIGLEIIEKGFCGVKSIVMSEIEDTFPRNGDANGWLQERKIAIGNSCGDSLYEEFGAWDDRNVGVNSNDSDYAEEMNAPIFSSPIIINGAKQYVSDGIK</sequence>
<evidence type="ECO:0000313" key="1">
    <source>
        <dbReference type="EMBL" id="KAJ3812668.1"/>
    </source>
</evidence>
<comment type="caution">
    <text evidence="1">The sequence shown here is derived from an EMBL/GenBank/DDBJ whole genome shotgun (WGS) entry which is preliminary data.</text>
</comment>
<organism evidence="1 2">
    <name type="scientific">Lentinula aff. lateritia</name>
    <dbReference type="NCBI Taxonomy" id="2804960"/>
    <lineage>
        <taxon>Eukaryota</taxon>
        <taxon>Fungi</taxon>
        <taxon>Dikarya</taxon>
        <taxon>Basidiomycota</taxon>
        <taxon>Agaricomycotina</taxon>
        <taxon>Agaricomycetes</taxon>
        <taxon>Agaricomycetidae</taxon>
        <taxon>Agaricales</taxon>
        <taxon>Marasmiineae</taxon>
        <taxon>Omphalotaceae</taxon>
        <taxon>Lentinula</taxon>
    </lineage>
</organism>